<dbReference type="GO" id="GO:0008061">
    <property type="term" value="F:chitin binding"/>
    <property type="evidence" value="ECO:0007669"/>
    <property type="project" value="InterPro"/>
</dbReference>
<dbReference type="InterPro" id="IPR002557">
    <property type="entry name" value="Chitin-bd_dom"/>
</dbReference>
<keyword evidence="3" id="KW-1185">Reference proteome</keyword>
<sequence>MKQGNTSEYQTDNRLDQETFNRRYPDYIVDPRVNCTSEGVFPHPRNCSWYYRCVDYMNMGFYRTYYFECEPGTQFADELDQCVFPSNNRPPCRSDNGHGTSVIYLSCTFKECRQYIPCDGSRSLCKGCYNDNVFPPPTYNFCRHPGQVFDKRKGSCVPQPPENELCYDQMLLPLMEEQPATDGSVSAFPYPISWPSTTTVRPSIAMIDMSVFGITCSEEKRNHFEKELLWDQCRAYCFSMGHLHVIFSTTGDTSSSRVSNELYIINEKRIKRTGYIVWAEMAVVVDKSGQCEG</sequence>
<dbReference type="Pfam" id="PF01607">
    <property type="entry name" value="CBM_14"/>
    <property type="match status" value="1"/>
</dbReference>
<gene>
    <name evidence="2" type="ORF">E2C01_024107</name>
</gene>
<dbReference type="GO" id="GO:0005576">
    <property type="term" value="C:extracellular region"/>
    <property type="evidence" value="ECO:0007669"/>
    <property type="project" value="InterPro"/>
</dbReference>
<dbReference type="EMBL" id="VSRR010002327">
    <property type="protein sequence ID" value="MPC30838.1"/>
    <property type="molecule type" value="Genomic_DNA"/>
</dbReference>
<reference evidence="2 3" key="1">
    <citation type="submission" date="2019-05" db="EMBL/GenBank/DDBJ databases">
        <title>Another draft genome of Portunus trituberculatus and its Hox gene families provides insights of decapod evolution.</title>
        <authorList>
            <person name="Jeong J.-H."/>
            <person name="Song I."/>
            <person name="Kim S."/>
            <person name="Choi T."/>
            <person name="Kim D."/>
            <person name="Ryu S."/>
            <person name="Kim W."/>
        </authorList>
    </citation>
    <scope>NUCLEOTIDE SEQUENCE [LARGE SCALE GENOMIC DNA]</scope>
    <source>
        <tissue evidence="2">Muscle</tissue>
    </source>
</reference>
<dbReference type="InterPro" id="IPR036508">
    <property type="entry name" value="Chitin-bd_dom_sf"/>
</dbReference>
<feature type="domain" description="Chitin-binding type-2" evidence="1">
    <location>
        <begin position="32"/>
        <end position="94"/>
    </location>
</feature>
<comment type="caution">
    <text evidence="2">The sequence shown here is derived from an EMBL/GenBank/DDBJ whole genome shotgun (WGS) entry which is preliminary data.</text>
</comment>
<evidence type="ECO:0000313" key="2">
    <source>
        <dbReference type="EMBL" id="MPC30838.1"/>
    </source>
</evidence>
<evidence type="ECO:0000313" key="3">
    <source>
        <dbReference type="Proteomes" id="UP000324222"/>
    </source>
</evidence>
<dbReference type="SMART" id="SM00494">
    <property type="entry name" value="ChtBD2"/>
    <property type="match status" value="1"/>
</dbReference>
<dbReference type="SUPFAM" id="SSF57625">
    <property type="entry name" value="Invertebrate chitin-binding proteins"/>
    <property type="match status" value="1"/>
</dbReference>
<dbReference type="Proteomes" id="UP000324222">
    <property type="component" value="Unassembled WGS sequence"/>
</dbReference>
<dbReference type="Gene3D" id="2.170.140.10">
    <property type="entry name" value="Chitin binding domain"/>
    <property type="match status" value="1"/>
</dbReference>
<proteinExistence type="predicted"/>
<accession>A0A5B7EB17</accession>
<protein>
    <recommendedName>
        <fullName evidence="1">Chitin-binding type-2 domain-containing protein</fullName>
    </recommendedName>
</protein>
<evidence type="ECO:0000259" key="1">
    <source>
        <dbReference type="PROSITE" id="PS50940"/>
    </source>
</evidence>
<name>A0A5B7EB17_PORTR</name>
<dbReference type="OrthoDB" id="6020543at2759"/>
<dbReference type="PROSITE" id="PS50940">
    <property type="entry name" value="CHIT_BIND_II"/>
    <property type="match status" value="1"/>
</dbReference>
<organism evidence="2 3">
    <name type="scientific">Portunus trituberculatus</name>
    <name type="common">Swimming crab</name>
    <name type="synonym">Neptunus trituberculatus</name>
    <dbReference type="NCBI Taxonomy" id="210409"/>
    <lineage>
        <taxon>Eukaryota</taxon>
        <taxon>Metazoa</taxon>
        <taxon>Ecdysozoa</taxon>
        <taxon>Arthropoda</taxon>
        <taxon>Crustacea</taxon>
        <taxon>Multicrustacea</taxon>
        <taxon>Malacostraca</taxon>
        <taxon>Eumalacostraca</taxon>
        <taxon>Eucarida</taxon>
        <taxon>Decapoda</taxon>
        <taxon>Pleocyemata</taxon>
        <taxon>Brachyura</taxon>
        <taxon>Eubrachyura</taxon>
        <taxon>Portunoidea</taxon>
        <taxon>Portunidae</taxon>
        <taxon>Portuninae</taxon>
        <taxon>Portunus</taxon>
    </lineage>
</organism>
<dbReference type="AlphaFoldDB" id="A0A5B7EB17"/>